<dbReference type="SMR" id="A2ERH4"/>
<dbReference type="eggNOG" id="KOG0103">
    <property type="taxonomic scope" value="Eukaryota"/>
</dbReference>
<dbReference type="InParanoid" id="A2ERH4"/>
<evidence type="ECO:0000256" key="2">
    <source>
        <dbReference type="ARBA" id="ARBA00022840"/>
    </source>
</evidence>
<reference evidence="4" key="2">
    <citation type="journal article" date="2007" name="Science">
        <title>Draft genome sequence of the sexually transmitted pathogen Trichomonas vaginalis.</title>
        <authorList>
            <person name="Carlton J.M."/>
            <person name="Hirt R.P."/>
            <person name="Silva J.C."/>
            <person name="Delcher A.L."/>
            <person name="Schatz M."/>
            <person name="Zhao Q."/>
            <person name="Wortman J.R."/>
            <person name="Bidwell S.L."/>
            <person name="Alsmark U.C.M."/>
            <person name="Besteiro S."/>
            <person name="Sicheritz-Ponten T."/>
            <person name="Noel C.J."/>
            <person name="Dacks J.B."/>
            <person name="Foster P.G."/>
            <person name="Simillion C."/>
            <person name="Van de Peer Y."/>
            <person name="Miranda-Saavedra D."/>
            <person name="Barton G.J."/>
            <person name="Westrop G.D."/>
            <person name="Mueller S."/>
            <person name="Dessi D."/>
            <person name="Fiori P.L."/>
            <person name="Ren Q."/>
            <person name="Paulsen I."/>
            <person name="Zhang H."/>
            <person name="Bastida-Corcuera F.D."/>
            <person name="Simoes-Barbosa A."/>
            <person name="Brown M.T."/>
            <person name="Hayes R.D."/>
            <person name="Mukherjee M."/>
            <person name="Okumura C.Y."/>
            <person name="Schneider R."/>
            <person name="Smith A.J."/>
            <person name="Vanacova S."/>
            <person name="Villalvazo M."/>
            <person name="Haas B.J."/>
            <person name="Pertea M."/>
            <person name="Feldblyum T.V."/>
            <person name="Utterback T.R."/>
            <person name="Shu C.L."/>
            <person name="Osoegawa K."/>
            <person name="de Jong P.J."/>
            <person name="Hrdy I."/>
            <person name="Horvathova L."/>
            <person name="Zubacova Z."/>
            <person name="Dolezal P."/>
            <person name="Malik S.B."/>
            <person name="Logsdon J.M. Jr."/>
            <person name="Henze K."/>
            <person name="Gupta A."/>
            <person name="Wang C.C."/>
            <person name="Dunne R.L."/>
            <person name="Upcroft J.A."/>
            <person name="Upcroft P."/>
            <person name="White O."/>
            <person name="Salzberg S.L."/>
            <person name="Tang P."/>
            <person name="Chiu C.-H."/>
            <person name="Lee Y.-S."/>
            <person name="Embley T.M."/>
            <person name="Coombs G.H."/>
            <person name="Mottram J.C."/>
            <person name="Tachezy J."/>
            <person name="Fraser-Liggett C.M."/>
            <person name="Johnson P.J."/>
        </authorList>
    </citation>
    <scope>NUCLEOTIDE SEQUENCE [LARGE SCALE GENOMIC DNA]</scope>
    <source>
        <strain evidence="4">G3</strain>
    </source>
</reference>
<dbReference type="PANTHER" id="PTHR45639">
    <property type="entry name" value="HSC70CB, ISOFORM G-RELATED"/>
    <property type="match status" value="1"/>
</dbReference>
<protein>
    <recommendedName>
        <fullName evidence="6">DnaK protein</fullName>
    </recommendedName>
</protein>
<dbReference type="GO" id="GO:0005524">
    <property type="term" value="F:ATP binding"/>
    <property type="evidence" value="ECO:0007669"/>
    <property type="project" value="UniProtKB-KW"/>
</dbReference>
<dbReference type="GO" id="GO:0000774">
    <property type="term" value="F:adenyl-nucleotide exchange factor activity"/>
    <property type="evidence" value="ECO:0000318"/>
    <property type="project" value="GO_Central"/>
</dbReference>
<dbReference type="Gene3D" id="3.90.640.10">
    <property type="entry name" value="Actin, Chain A, domain 4"/>
    <property type="match status" value="1"/>
</dbReference>
<dbReference type="Pfam" id="PF00012">
    <property type="entry name" value="HSP70"/>
    <property type="match status" value="1"/>
</dbReference>
<keyword evidence="3" id="KW-0143">Chaperone</keyword>
<dbReference type="OrthoDB" id="10262720at2759"/>
<dbReference type="VEuPathDB" id="TrichDB:TVAGG3_0125390"/>
<dbReference type="RefSeq" id="XP_001317000.1">
    <property type="nucleotide sequence ID" value="XM_001316965.1"/>
</dbReference>
<dbReference type="VEuPathDB" id="TrichDB:TVAG_289190"/>
<keyword evidence="2" id="KW-0067">ATP-binding</keyword>
<keyword evidence="1" id="KW-0547">Nucleotide-binding</keyword>
<dbReference type="Gene3D" id="3.30.420.40">
    <property type="match status" value="2"/>
</dbReference>
<dbReference type="PANTHER" id="PTHR45639:SF3">
    <property type="entry name" value="HYPOXIA UP-REGULATED PROTEIN 1"/>
    <property type="match status" value="1"/>
</dbReference>
<evidence type="ECO:0000313" key="5">
    <source>
        <dbReference type="Proteomes" id="UP000001542"/>
    </source>
</evidence>
<dbReference type="GO" id="GO:0034663">
    <property type="term" value="C:endoplasmic reticulum chaperone complex"/>
    <property type="evidence" value="ECO:0000318"/>
    <property type="project" value="GO_Central"/>
</dbReference>
<accession>A2ERH4</accession>
<evidence type="ECO:0000313" key="4">
    <source>
        <dbReference type="EMBL" id="EAY04777.1"/>
    </source>
</evidence>
<gene>
    <name evidence="4" type="ORF">TVAG_289190</name>
</gene>
<dbReference type="Proteomes" id="UP000001542">
    <property type="component" value="Unassembled WGS sequence"/>
</dbReference>
<reference evidence="4" key="1">
    <citation type="submission" date="2006-10" db="EMBL/GenBank/DDBJ databases">
        <authorList>
            <person name="Amadeo P."/>
            <person name="Zhao Q."/>
            <person name="Wortman J."/>
            <person name="Fraser-Liggett C."/>
            <person name="Carlton J."/>
        </authorList>
    </citation>
    <scope>NUCLEOTIDE SEQUENCE</scope>
    <source>
        <strain evidence="4">G3</strain>
    </source>
</reference>
<dbReference type="AlphaFoldDB" id="A2ERH4"/>
<dbReference type="KEGG" id="tva:4762641"/>
<dbReference type="InterPro" id="IPR043129">
    <property type="entry name" value="ATPase_NBD"/>
</dbReference>
<keyword evidence="5" id="KW-1185">Reference proteome</keyword>
<dbReference type="InterPro" id="IPR013126">
    <property type="entry name" value="Hsp_70_fam"/>
</dbReference>
<sequence length="611" mass="70762">MAKVPTTELTDLSQNRRLWGQPSLYYDERILISGLLPEIPIYRALRRINQTVTELVPQAKSEYLTIVVPKFYPQQERDSLAAMTKDNGFKPNIADCTKAAAYWYFLHNSGKTGLKREKVLFVFFGASNLQFVLIQNYKKGTTSYSVEKEYSFDDTIGGRDIDVAIADILAKKYNHTITPKIEQILLMEAKKIKEKLTIMDTVSGMIDSIDENGDFRYQVTLDNVLEVISPLLDRIKQTAQRIKKIPDKVYLLGGSSRIPTFQSIIKRTFKAAKVYTSMSKDEMLASAAAMLSAELSSEYQLPPLNYTSLKIYNMTVKTPDKTLPFEGIVLEPDEKYWVKQNGEYFPTGSNYYMIWNQAGENTTFRQLKDGRWRFQNPKSKLFQPWRAQLLLTGRKIVKQEDDRIELQKTINSMEQLLLQTTEVLMSNPNYTTQKERKLLETAAKVTNRWFLSQKTYNITTLRYRYKLLEDAFSSVFTRAQNAELLPQALHNLTQTIKFAKEQISKWSLSPKSKQPDRPDVRNILRNIIDAETWLQERTKMQKNLDFFDPPKLTWYGVKEQTDRIADLLEDVIKGLQGAHQQQQQPQQQQKEGVYVYPPESVNVNYNNNVKN</sequence>
<proteinExistence type="predicted"/>
<dbReference type="GO" id="GO:0140662">
    <property type="term" value="F:ATP-dependent protein folding chaperone"/>
    <property type="evidence" value="ECO:0007669"/>
    <property type="project" value="InterPro"/>
</dbReference>
<name>A2ERH4_TRIV3</name>
<dbReference type="EMBL" id="DS113466">
    <property type="protein sequence ID" value="EAY04777.1"/>
    <property type="molecule type" value="Genomic_DNA"/>
</dbReference>
<organism evidence="4 5">
    <name type="scientific">Trichomonas vaginalis (strain ATCC PRA-98 / G3)</name>
    <dbReference type="NCBI Taxonomy" id="412133"/>
    <lineage>
        <taxon>Eukaryota</taxon>
        <taxon>Metamonada</taxon>
        <taxon>Parabasalia</taxon>
        <taxon>Trichomonadida</taxon>
        <taxon>Trichomonadidae</taxon>
        <taxon>Trichomonas</taxon>
    </lineage>
</organism>
<dbReference type="STRING" id="5722.A2ERH4"/>
<evidence type="ECO:0008006" key="6">
    <source>
        <dbReference type="Google" id="ProtNLM"/>
    </source>
</evidence>
<dbReference type="SUPFAM" id="SSF53067">
    <property type="entry name" value="Actin-like ATPase domain"/>
    <property type="match status" value="1"/>
</dbReference>
<evidence type="ECO:0000256" key="3">
    <source>
        <dbReference type="ARBA" id="ARBA00023186"/>
    </source>
</evidence>
<evidence type="ECO:0000256" key="1">
    <source>
        <dbReference type="ARBA" id="ARBA00022741"/>
    </source>
</evidence>